<keyword evidence="1" id="KW-0503">Monooxygenase</keyword>
<evidence type="ECO:0000313" key="1">
    <source>
        <dbReference type="EMBL" id="ANZ49188.1"/>
    </source>
</evidence>
<organism evidence="1 2">
    <name type="scientific">Erwinia phage vB_EamM_Huxley</name>
    <dbReference type="NCBI Taxonomy" id="1883373"/>
    <lineage>
        <taxon>Viruses</taxon>
        <taxon>Duplodnaviria</taxon>
        <taxon>Heunggongvirae</taxon>
        <taxon>Uroviricota</taxon>
        <taxon>Caudoviricetes</taxon>
        <taxon>Chimalliviridae</taxon>
        <taxon>Machinavirus</taxon>
        <taxon>Machinavirus machina</taxon>
    </lineage>
</organism>
<protein>
    <submittedName>
        <fullName evidence="1">Putative ammonia monooxygenase</fullName>
    </submittedName>
</protein>
<dbReference type="KEGG" id="vg:29069228"/>
<dbReference type="Pfam" id="PF20137">
    <property type="entry name" value="BubE"/>
    <property type="match status" value="1"/>
</dbReference>
<dbReference type="OrthoDB" id="26168at10239"/>
<evidence type="ECO:0000313" key="2">
    <source>
        <dbReference type="Proteomes" id="UP000203302"/>
    </source>
</evidence>
<dbReference type="InterPro" id="IPR045384">
    <property type="entry name" value="DUF6527"/>
</dbReference>
<accession>A0A1B2ID49</accession>
<name>A0A1B2ID49_9CAUD</name>
<dbReference type="GO" id="GO:0004497">
    <property type="term" value="F:monooxygenase activity"/>
    <property type="evidence" value="ECO:0007669"/>
    <property type="project" value="UniProtKB-KW"/>
</dbReference>
<keyword evidence="1" id="KW-0560">Oxidoreductase</keyword>
<sequence>MRVKRTSDGKLSFLCPGCGVRHTASVSSSGGPQWSWNGDVDRPTLTPSVLVRSGHYVPGHDKSGCWCTYYADHPDEDPEDSFKCGVCHSFVTDGNIQFLNDCTHALAGKTVPLPELQED</sequence>
<dbReference type="Proteomes" id="UP000203302">
    <property type="component" value="Segment"/>
</dbReference>
<gene>
    <name evidence="1" type="ORF">HUXLEY_106</name>
</gene>
<proteinExistence type="predicted"/>
<reference evidence="2" key="1">
    <citation type="submission" date="2016-06" db="EMBL/GenBank/DDBJ databases">
        <authorList>
            <person name="Berg J.A."/>
            <person name="Grossarth S.E."/>
            <person name="Jarvis T.M."/>
            <person name="Merrill B.D."/>
            <person name="Breakwell D.P."/>
            <person name="Hope S."/>
            <person name="Grose J.H."/>
        </authorList>
    </citation>
    <scope>NUCLEOTIDE SEQUENCE [LARGE SCALE GENOMIC DNA]</scope>
</reference>
<dbReference type="RefSeq" id="YP_009293074.1">
    <property type="nucleotide sequence ID" value="NC_031127.1"/>
</dbReference>
<dbReference type="GeneID" id="29069228"/>
<dbReference type="EMBL" id="KX397368">
    <property type="protein sequence ID" value="ANZ49188.1"/>
    <property type="molecule type" value="Genomic_DNA"/>
</dbReference>